<comment type="function">
    <text evidence="10">Involved in the export of calmodulin-sensitive adenylate cyclase-hemolysin (cyclolysin).</text>
</comment>
<dbReference type="RefSeq" id="WP_040040406.1">
    <property type="nucleotide sequence ID" value="NZ_JWJG01000028.1"/>
</dbReference>
<evidence type="ECO:0000256" key="12">
    <source>
        <dbReference type="ARBA" id="ARBA00072252"/>
    </source>
</evidence>
<proteinExistence type="inferred from homology"/>
<dbReference type="PANTHER" id="PTHR24221:SF654">
    <property type="entry name" value="ATP-BINDING CASSETTE SUB-FAMILY B MEMBER 6"/>
    <property type="match status" value="1"/>
</dbReference>
<dbReference type="InterPro" id="IPR003439">
    <property type="entry name" value="ABC_transporter-like_ATP-bd"/>
</dbReference>
<keyword evidence="4 13" id="KW-0812">Transmembrane</keyword>
<evidence type="ECO:0000256" key="10">
    <source>
        <dbReference type="ARBA" id="ARBA00055355"/>
    </source>
</evidence>
<keyword evidence="3" id="KW-1003">Cell membrane</keyword>
<evidence type="ECO:0000259" key="15">
    <source>
        <dbReference type="PROSITE" id="PS50929"/>
    </source>
</evidence>
<feature type="transmembrane region" description="Helical" evidence="13">
    <location>
        <begin position="87"/>
        <end position="107"/>
    </location>
</feature>
<evidence type="ECO:0000256" key="4">
    <source>
        <dbReference type="ARBA" id="ARBA00022692"/>
    </source>
</evidence>
<organism evidence="16 17">
    <name type="scientific">Noviherbaspirillum autotrophicum</name>
    <dbReference type="NCBI Taxonomy" id="709839"/>
    <lineage>
        <taxon>Bacteria</taxon>
        <taxon>Pseudomonadati</taxon>
        <taxon>Pseudomonadota</taxon>
        <taxon>Betaproteobacteria</taxon>
        <taxon>Burkholderiales</taxon>
        <taxon>Oxalobacteraceae</taxon>
        <taxon>Noviherbaspirillum</taxon>
    </lineage>
</organism>
<gene>
    <name evidence="16" type="ORF">TSA66_13460</name>
</gene>
<dbReference type="GO" id="GO:0005524">
    <property type="term" value="F:ATP binding"/>
    <property type="evidence" value="ECO:0007669"/>
    <property type="project" value="UniProtKB-KW"/>
</dbReference>
<dbReference type="SUPFAM" id="SSF52540">
    <property type="entry name" value="P-loop containing nucleoside triphosphate hydrolases"/>
    <property type="match status" value="1"/>
</dbReference>
<keyword evidence="5" id="KW-0204">Cytolysis</keyword>
<reference evidence="16 17" key="1">
    <citation type="submission" date="2014-12" db="EMBL/GenBank/DDBJ databases">
        <title>Denitrispirillum autotrophicum gen. nov., sp. nov., Denitrifying, Facultatively Autotrophic Bacteria Isolated from Rice Paddy Soil.</title>
        <authorList>
            <person name="Ishii S."/>
            <person name="Ashida N."/>
            <person name="Ohno H."/>
            <person name="Otsuka S."/>
            <person name="Yokota A."/>
            <person name="Senoo K."/>
        </authorList>
    </citation>
    <scope>NUCLEOTIDE SEQUENCE [LARGE SCALE GENOMIC DNA]</scope>
    <source>
        <strain evidence="16 17">TSA66</strain>
    </source>
</reference>
<keyword evidence="17" id="KW-1185">Reference proteome</keyword>
<keyword evidence="8 13" id="KW-1133">Transmembrane helix</keyword>
<dbReference type="Gene3D" id="1.20.1560.10">
    <property type="entry name" value="ABC transporter type 1, transmembrane domain"/>
    <property type="match status" value="1"/>
</dbReference>
<dbReference type="PROSITE" id="PS00211">
    <property type="entry name" value="ABC_TRANSPORTER_1"/>
    <property type="match status" value="1"/>
</dbReference>
<evidence type="ECO:0000256" key="6">
    <source>
        <dbReference type="ARBA" id="ARBA00022741"/>
    </source>
</evidence>
<dbReference type="PROSITE" id="PS50929">
    <property type="entry name" value="ABC_TM1F"/>
    <property type="match status" value="1"/>
</dbReference>
<dbReference type="AlphaFoldDB" id="A0A0C2BNH3"/>
<dbReference type="OrthoDB" id="8554730at2"/>
<feature type="domain" description="ABC transmembrane type-1" evidence="15">
    <location>
        <begin position="29"/>
        <end position="328"/>
    </location>
</feature>
<dbReference type="GO" id="GO:0031640">
    <property type="term" value="P:killing of cells of another organism"/>
    <property type="evidence" value="ECO:0007669"/>
    <property type="project" value="UniProtKB-KW"/>
</dbReference>
<dbReference type="Pfam" id="PF00664">
    <property type="entry name" value="ABC_membrane"/>
    <property type="match status" value="1"/>
</dbReference>
<dbReference type="STRING" id="709839.TSA66_13460"/>
<dbReference type="InterPro" id="IPR039421">
    <property type="entry name" value="Type_1_exporter"/>
</dbReference>
<dbReference type="Proteomes" id="UP000031572">
    <property type="component" value="Unassembled WGS sequence"/>
</dbReference>
<feature type="transmembrane region" description="Helical" evidence="13">
    <location>
        <begin position="29"/>
        <end position="55"/>
    </location>
</feature>
<evidence type="ECO:0000256" key="5">
    <source>
        <dbReference type="ARBA" id="ARBA00022735"/>
    </source>
</evidence>
<evidence type="ECO:0000256" key="7">
    <source>
        <dbReference type="ARBA" id="ARBA00022840"/>
    </source>
</evidence>
<evidence type="ECO:0000256" key="3">
    <source>
        <dbReference type="ARBA" id="ARBA00022475"/>
    </source>
</evidence>
<name>A0A0C2BNH3_9BURK</name>
<dbReference type="SMART" id="SM00382">
    <property type="entry name" value="AAA"/>
    <property type="match status" value="1"/>
</dbReference>
<dbReference type="InterPro" id="IPR017871">
    <property type="entry name" value="ABC_transporter-like_CS"/>
</dbReference>
<dbReference type="InterPro" id="IPR011527">
    <property type="entry name" value="ABC1_TM_dom"/>
</dbReference>
<dbReference type="EMBL" id="JWJG01000028">
    <property type="protein sequence ID" value="KIF81584.1"/>
    <property type="molecule type" value="Genomic_DNA"/>
</dbReference>
<dbReference type="Pfam" id="PF00005">
    <property type="entry name" value="ABC_tran"/>
    <property type="match status" value="1"/>
</dbReference>
<dbReference type="InterPro" id="IPR036640">
    <property type="entry name" value="ABC1_TM_sf"/>
</dbReference>
<dbReference type="Gene3D" id="3.40.50.300">
    <property type="entry name" value="P-loop containing nucleotide triphosphate hydrolases"/>
    <property type="match status" value="1"/>
</dbReference>
<dbReference type="GO" id="GO:0005886">
    <property type="term" value="C:plasma membrane"/>
    <property type="evidence" value="ECO:0007669"/>
    <property type="project" value="UniProtKB-SubCell"/>
</dbReference>
<evidence type="ECO:0000313" key="17">
    <source>
        <dbReference type="Proteomes" id="UP000031572"/>
    </source>
</evidence>
<dbReference type="GO" id="GO:0016887">
    <property type="term" value="F:ATP hydrolysis activity"/>
    <property type="evidence" value="ECO:0007669"/>
    <property type="project" value="InterPro"/>
</dbReference>
<evidence type="ECO:0000256" key="8">
    <source>
        <dbReference type="ARBA" id="ARBA00022989"/>
    </source>
</evidence>
<evidence type="ECO:0000256" key="1">
    <source>
        <dbReference type="ARBA" id="ARBA00004651"/>
    </source>
</evidence>
<evidence type="ECO:0000259" key="14">
    <source>
        <dbReference type="PROSITE" id="PS50893"/>
    </source>
</evidence>
<dbReference type="GO" id="GO:0034040">
    <property type="term" value="F:ATPase-coupled lipid transmembrane transporter activity"/>
    <property type="evidence" value="ECO:0007669"/>
    <property type="project" value="TreeGrafter"/>
</dbReference>
<sequence length="598" mass="65574">MKQYRGTVQRLSRFLACLPPRRRRQLPPLLFLMLVCAVAEMVSLATLVPFLAILADPVAAMQRPFVARIVQTLNADSAAELRLRLTVIFALAVVIAGAIRFAVIYAATRLNYILGYELGTEVYRRTLYQPYDFHVARNSSETVGAIDKMDNVVFVISSMLIICSCSLMALFITVTLLLIDPVIAGIALLGFGSIYALMSIFTRRRLARNSQVVNRAYGKRVQSIQEGLGGIRDVLLDHTQEFYTRRFHDTEKTMRLAQASTAIIGGPSSRIMVEALGIILIALLGYYITESRGSIAATIPTLGALALGAQRLMPLLQQTYQGWVYISGNLDVVSDVTSFLERPLPRSTRSAAPARKAALPALPFCSAIRFDSVSFRYQPHTPLVLRDFNLVIPKGARIGFVGATGSGKTTAMDLLLGLLCPTAGRILVDDVVLDEDARLAWQRNIAYVPQMIFLTDASFAENIAFGMPSEDIDPARVREAARQAQIAEFIESTADGYATTVGERGVRLSGGQRQRIAIARALYKKATVLVFDEATSALDADTEEAVMQAIENLGRELTIVMIAHRIGTLRGCDAIYRLNKGRIVSQSRYEDLVANAAG</sequence>
<feature type="transmembrane region" description="Helical" evidence="13">
    <location>
        <begin position="152"/>
        <end position="176"/>
    </location>
</feature>
<comment type="similarity">
    <text evidence="11">Belongs to the ABC transporter superfamily. Cyclolysin exporter (TC 3.A.1.109.2) family.</text>
</comment>
<keyword evidence="2" id="KW-0813">Transport</keyword>
<dbReference type="GO" id="GO:0140359">
    <property type="term" value="F:ABC-type transporter activity"/>
    <property type="evidence" value="ECO:0007669"/>
    <property type="project" value="InterPro"/>
</dbReference>
<comment type="subcellular location">
    <subcellularLocation>
        <location evidence="1">Cell membrane</location>
        <topology evidence="1">Multi-pass membrane protein</topology>
    </subcellularLocation>
</comment>
<evidence type="ECO:0000256" key="11">
    <source>
        <dbReference type="ARBA" id="ARBA00061173"/>
    </source>
</evidence>
<dbReference type="SUPFAM" id="SSF90123">
    <property type="entry name" value="ABC transporter transmembrane region"/>
    <property type="match status" value="1"/>
</dbReference>
<keyword evidence="5" id="KW-0354">Hemolysis</keyword>
<evidence type="ECO:0000256" key="9">
    <source>
        <dbReference type="ARBA" id="ARBA00023136"/>
    </source>
</evidence>
<dbReference type="InterPro" id="IPR003593">
    <property type="entry name" value="AAA+_ATPase"/>
</dbReference>
<protein>
    <recommendedName>
        <fullName evidence="12">Cyclolysin secretion/processing ATP-binding protein CyaB</fullName>
    </recommendedName>
</protein>
<feature type="transmembrane region" description="Helical" evidence="13">
    <location>
        <begin position="271"/>
        <end position="289"/>
    </location>
</feature>
<keyword evidence="7" id="KW-0067">ATP-binding</keyword>
<dbReference type="InterPro" id="IPR027417">
    <property type="entry name" value="P-loop_NTPase"/>
</dbReference>
<keyword evidence="9 13" id="KW-0472">Membrane</keyword>
<accession>A0A0C2BNH3</accession>
<evidence type="ECO:0000313" key="16">
    <source>
        <dbReference type="EMBL" id="KIF81584.1"/>
    </source>
</evidence>
<feature type="transmembrane region" description="Helical" evidence="13">
    <location>
        <begin position="182"/>
        <end position="201"/>
    </location>
</feature>
<keyword evidence="6" id="KW-0547">Nucleotide-binding</keyword>
<dbReference type="PROSITE" id="PS50893">
    <property type="entry name" value="ABC_TRANSPORTER_2"/>
    <property type="match status" value="1"/>
</dbReference>
<dbReference type="FunFam" id="3.40.50.300:FF:000299">
    <property type="entry name" value="ABC transporter ATP-binding protein/permease"/>
    <property type="match status" value="1"/>
</dbReference>
<evidence type="ECO:0000256" key="2">
    <source>
        <dbReference type="ARBA" id="ARBA00022448"/>
    </source>
</evidence>
<dbReference type="PANTHER" id="PTHR24221">
    <property type="entry name" value="ATP-BINDING CASSETTE SUB-FAMILY B"/>
    <property type="match status" value="1"/>
</dbReference>
<feature type="domain" description="ABC transporter" evidence="14">
    <location>
        <begin position="368"/>
        <end position="598"/>
    </location>
</feature>
<comment type="caution">
    <text evidence="16">The sequence shown here is derived from an EMBL/GenBank/DDBJ whole genome shotgun (WGS) entry which is preliminary data.</text>
</comment>
<evidence type="ECO:0000256" key="13">
    <source>
        <dbReference type="SAM" id="Phobius"/>
    </source>
</evidence>